<dbReference type="EMBL" id="NOIH01000001">
    <property type="protein sequence ID" value="OYD55875.1"/>
    <property type="molecule type" value="Genomic_DNA"/>
</dbReference>
<dbReference type="SUPFAM" id="SSF52833">
    <property type="entry name" value="Thioredoxin-like"/>
    <property type="match status" value="1"/>
</dbReference>
<dbReference type="AlphaFoldDB" id="A0A235F595"/>
<gene>
    <name evidence="1" type="ORF">CGK74_00200</name>
</gene>
<evidence type="ECO:0008006" key="3">
    <source>
        <dbReference type="Google" id="ProtNLM"/>
    </source>
</evidence>
<dbReference type="OrthoDB" id="8561208at2"/>
<name>A0A235F595_9RHOO</name>
<sequence length="151" mass="16324">MAAILACVPIALSAAPPALPKASDLASDAATMRSERVPMVVLYSQAGCSYCDTARSYLVPMSAPEAQGRRALFRQIDIDSDAALVDFSGARSTHRAVARTQKARFTPTVRVFDAYGRAVGDDIVGMRLEDFYGQYVENAIDEARRRMGATD</sequence>
<evidence type="ECO:0000313" key="2">
    <source>
        <dbReference type="Proteomes" id="UP000215181"/>
    </source>
</evidence>
<evidence type="ECO:0000313" key="1">
    <source>
        <dbReference type="EMBL" id="OYD55875.1"/>
    </source>
</evidence>
<dbReference type="RefSeq" id="WP_094266345.1">
    <property type="nucleotide sequence ID" value="NZ_NOIH01000001.1"/>
</dbReference>
<keyword evidence="2" id="KW-1185">Reference proteome</keyword>
<dbReference type="Proteomes" id="UP000215181">
    <property type="component" value="Unassembled WGS sequence"/>
</dbReference>
<proteinExistence type="predicted"/>
<protein>
    <recommendedName>
        <fullName evidence="3">Thioredoxin-like fold domain-containing protein</fullName>
    </recommendedName>
</protein>
<dbReference type="Gene3D" id="3.40.30.10">
    <property type="entry name" value="Glutaredoxin"/>
    <property type="match status" value="1"/>
</dbReference>
<dbReference type="InterPro" id="IPR036249">
    <property type="entry name" value="Thioredoxin-like_sf"/>
</dbReference>
<reference evidence="1 2" key="1">
    <citation type="submission" date="2017-07" db="EMBL/GenBank/DDBJ databases">
        <title>Thauera sp. KNDSS-Mac4 genome sequence and assembly.</title>
        <authorList>
            <person name="Mayilraj S."/>
        </authorList>
    </citation>
    <scope>NUCLEOTIDE SEQUENCE [LARGE SCALE GENOMIC DNA]</scope>
    <source>
        <strain evidence="1 2">KNDSS-Mac4</strain>
    </source>
</reference>
<accession>A0A235F595</accession>
<comment type="caution">
    <text evidence="1">The sequence shown here is derived from an EMBL/GenBank/DDBJ whole genome shotgun (WGS) entry which is preliminary data.</text>
</comment>
<organism evidence="1 2">
    <name type="scientific">Thauera propionica</name>
    <dbReference type="NCBI Taxonomy" id="2019431"/>
    <lineage>
        <taxon>Bacteria</taxon>
        <taxon>Pseudomonadati</taxon>
        <taxon>Pseudomonadota</taxon>
        <taxon>Betaproteobacteria</taxon>
        <taxon>Rhodocyclales</taxon>
        <taxon>Zoogloeaceae</taxon>
        <taxon>Thauera</taxon>
    </lineage>
</organism>